<dbReference type="InterPro" id="IPR014008">
    <property type="entry name" value="Cbl_synth_MTase_CbiT"/>
</dbReference>
<sequence>MGKWLSVVGIGEDGFSSLTPIAIALVNQAKVLVGGERHLEMLPKTDVRPKLVWASPIGETIATIMSMRGQSVCVLASGDPMFYGVGVTLRRKIPLEEMTIIPTLGTLSLACARVGWSFQEVETLSLCGRPVELLSAYVYNHAKLLILSADKNTPSQVAAILQSSGYGKSKLIILERMGGNQERIITSMANSWNHTEIADLNTIAVECVADKGITALSRVSSLPDNAYHHDGQITKKEIRSITLAALAPLPGQLLWDVGAGCGSVGIEWMRTHDHCRTIAIEQDASRLKYIADNASSLGTPQLRIIFGKAPLALQNLLTPNVIFIGGGITNKGLLETCWQALPPGGKLVTNVVTVEGEMKIFDWYKQLGGNLTRIAVQKAEPIGNFWGWKAIAPITQWVVVKPN</sequence>
<evidence type="ECO:0000256" key="5">
    <source>
        <dbReference type="ARBA" id="ARBA00022691"/>
    </source>
</evidence>
<dbReference type="Proteomes" id="UP000053051">
    <property type="component" value="Unassembled WGS sequence"/>
</dbReference>
<reference evidence="7 8" key="1">
    <citation type="submission" date="2012-05" db="EMBL/GenBank/DDBJ databases">
        <authorList>
            <person name="Hilton J."/>
        </authorList>
    </citation>
    <scope>NUCLEOTIDE SEQUENCE [LARGE SCALE GENOMIC DNA]</scope>
    <source>
        <strain evidence="7 8">HH01</strain>
    </source>
</reference>
<dbReference type="PIRSF" id="PIRSF036428">
    <property type="entry name" value="CobL"/>
    <property type="match status" value="1"/>
</dbReference>
<dbReference type="InterPro" id="IPR000878">
    <property type="entry name" value="4pyrrol_Mease"/>
</dbReference>
<dbReference type="EMBL" id="CAIY01000027">
    <property type="protein sequence ID" value="CCH66785.1"/>
    <property type="molecule type" value="Genomic_DNA"/>
</dbReference>
<protein>
    <submittedName>
        <fullName evidence="7">Cobalt-precorrin-6y C5-methyltransferase</fullName>
    </submittedName>
</protein>
<dbReference type="InterPro" id="IPR035996">
    <property type="entry name" value="4pyrrol_Methylase_sf"/>
</dbReference>
<dbReference type="GO" id="GO:0009236">
    <property type="term" value="P:cobalamin biosynthetic process"/>
    <property type="evidence" value="ECO:0007669"/>
    <property type="project" value="UniProtKB-UniPathway"/>
</dbReference>
<dbReference type="InterPro" id="IPR006365">
    <property type="entry name" value="Cbl_synth_CobL"/>
</dbReference>
<dbReference type="Pfam" id="PF00590">
    <property type="entry name" value="TP_methylase"/>
    <property type="match status" value="1"/>
</dbReference>
<dbReference type="InterPro" id="IPR029063">
    <property type="entry name" value="SAM-dependent_MTases_sf"/>
</dbReference>
<evidence type="ECO:0000313" key="7">
    <source>
        <dbReference type="EMBL" id="CCH66785.1"/>
    </source>
</evidence>
<reference evidence="8" key="2">
    <citation type="submission" date="2016-01" db="EMBL/GenBank/DDBJ databases">
        <title>Diatom-associated endosymboitic cyanobacterium lacks core nitrogen metabolism enzymes.</title>
        <authorList>
            <person name="Hilton J.A."/>
            <person name="Foster R.A."/>
            <person name="Tripp H.J."/>
            <person name="Carter B.J."/>
            <person name="Zehr J.P."/>
            <person name="Villareal T.A."/>
        </authorList>
    </citation>
    <scope>NUCLEOTIDE SEQUENCE [LARGE SCALE GENOMIC DNA]</scope>
    <source>
        <strain evidence="8">HH01</strain>
    </source>
</reference>
<name>M1X2G5_9NOST</name>
<dbReference type="NCBIfam" id="TIGR02467">
    <property type="entry name" value="CbiE"/>
    <property type="match status" value="1"/>
</dbReference>
<evidence type="ECO:0000259" key="6">
    <source>
        <dbReference type="Pfam" id="PF00590"/>
    </source>
</evidence>
<evidence type="ECO:0000256" key="3">
    <source>
        <dbReference type="ARBA" id="ARBA00022603"/>
    </source>
</evidence>
<dbReference type="OrthoDB" id="9780707at2"/>
<evidence type="ECO:0000256" key="1">
    <source>
        <dbReference type="ARBA" id="ARBA00004953"/>
    </source>
</evidence>
<dbReference type="CDD" id="cd11644">
    <property type="entry name" value="Precorrin-6Y-MT"/>
    <property type="match status" value="1"/>
</dbReference>
<gene>
    <name evidence="7" type="ORF">RINTHH_6300</name>
</gene>
<feature type="domain" description="Tetrapyrrole methylase" evidence="6">
    <location>
        <begin position="5"/>
        <end position="186"/>
    </location>
</feature>
<dbReference type="AlphaFoldDB" id="M1X2G5"/>
<dbReference type="SUPFAM" id="SSF53335">
    <property type="entry name" value="S-adenosyl-L-methionine-dependent methyltransferases"/>
    <property type="match status" value="1"/>
</dbReference>
<dbReference type="Gene3D" id="3.40.50.150">
    <property type="entry name" value="Vaccinia Virus protein VP39"/>
    <property type="match status" value="1"/>
</dbReference>
<dbReference type="Gene3D" id="3.40.1010.10">
    <property type="entry name" value="Cobalt-precorrin-4 Transmethylase, Domain 1"/>
    <property type="match status" value="1"/>
</dbReference>
<dbReference type="InterPro" id="IPR012818">
    <property type="entry name" value="CbiE"/>
</dbReference>
<keyword evidence="4 7" id="KW-0808">Transferase</keyword>
<dbReference type="PANTHER" id="PTHR43182">
    <property type="entry name" value="COBALT-PRECORRIN-6B C(15)-METHYLTRANSFERASE (DECARBOXYLATING)"/>
    <property type="match status" value="1"/>
</dbReference>
<organism evidence="7 8">
    <name type="scientific">Richelia intracellularis HH01</name>
    <dbReference type="NCBI Taxonomy" id="1165094"/>
    <lineage>
        <taxon>Bacteria</taxon>
        <taxon>Bacillati</taxon>
        <taxon>Cyanobacteriota</taxon>
        <taxon>Cyanophyceae</taxon>
        <taxon>Nostocales</taxon>
        <taxon>Nostocaceae</taxon>
        <taxon>Richelia</taxon>
    </lineage>
</organism>
<dbReference type="SUPFAM" id="SSF53790">
    <property type="entry name" value="Tetrapyrrole methylase"/>
    <property type="match status" value="1"/>
</dbReference>
<comment type="caution">
    <text evidence="7">The sequence shown here is derived from an EMBL/GenBank/DDBJ whole genome shotgun (WGS) entry which is preliminary data.</text>
</comment>
<keyword evidence="2" id="KW-0169">Cobalamin biosynthesis</keyword>
<accession>M1X2G5</accession>
<dbReference type="RefSeq" id="WP_008232624.1">
    <property type="nucleotide sequence ID" value="NZ_CAIY01000027.1"/>
</dbReference>
<proteinExistence type="predicted"/>
<evidence type="ECO:0000313" key="8">
    <source>
        <dbReference type="Proteomes" id="UP000053051"/>
    </source>
</evidence>
<dbReference type="GO" id="GO:0008276">
    <property type="term" value="F:protein methyltransferase activity"/>
    <property type="evidence" value="ECO:0007669"/>
    <property type="project" value="InterPro"/>
</dbReference>
<evidence type="ECO:0000256" key="4">
    <source>
        <dbReference type="ARBA" id="ARBA00022679"/>
    </source>
</evidence>
<comment type="pathway">
    <text evidence="1">Cofactor biosynthesis; adenosylcobalamin biosynthesis.</text>
</comment>
<keyword evidence="3 7" id="KW-0489">Methyltransferase</keyword>
<evidence type="ECO:0000256" key="2">
    <source>
        <dbReference type="ARBA" id="ARBA00022573"/>
    </source>
</evidence>
<dbReference type="GO" id="GO:0032259">
    <property type="term" value="P:methylation"/>
    <property type="evidence" value="ECO:0007669"/>
    <property type="project" value="UniProtKB-KW"/>
</dbReference>
<dbReference type="NCBIfam" id="TIGR02469">
    <property type="entry name" value="CbiT"/>
    <property type="match status" value="1"/>
</dbReference>
<dbReference type="STRING" id="1165094.RINTHH_6300"/>
<dbReference type="InterPro" id="IPR014777">
    <property type="entry name" value="4pyrrole_Mease_sub1"/>
</dbReference>
<keyword evidence="5" id="KW-0949">S-adenosyl-L-methionine</keyword>
<keyword evidence="8" id="KW-1185">Reference proteome</keyword>
<dbReference type="CDD" id="cd02440">
    <property type="entry name" value="AdoMet_MTases"/>
    <property type="match status" value="1"/>
</dbReference>
<dbReference type="PANTHER" id="PTHR43182:SF1">
    <property type="entry name" value="COBALT-PRECORRIN-7 C(5)-METHYLTRANSFERASE"/>
    <property type="match status" value="1"/>
</dbReference>
<dbReference type="UniPathway" id="UPA00148"/>
<dbReference type="InterPro" id="IPR050714">
    <property type="entry name" value="Cobalamin_biosynth_MTase"/>
</dbReference>